<keyword evidence="2" id="KW-1185">Reference proteome</keyword>
<name>A0ABX6IRN3_9CHLA</name>
<protein>
    <submittedName>
        <fullName evidence="1">Uncharacterized protein</fullName>
    </submittedName>
</protein>
<reference evidence="1" key="1">
    <citation type="submission" date="2019-01" db="EMBL/GenBank/DDBJ databases">
        <title>Whole genome sequencing and annotation enables comparative genome analysis that reveals unique features of the Chlamydia suis R19 Genome.</title>
        <authorList>
            <person name="Dimond Z.E."/>
        </authorList>
    </citation>
    <scope>NUCLEOTIDE SEQUENCE [LARGE SCALE GENOMIC DNA]</scope>
    <source>
        <strain evidence="1">R19</strain>
    </source>
</reference>
<dbReference type="EMBL" id="CP035278">
    <property type="protein sequence ID" value="QHP83676.1"/>
    <property type="molecule type" value="Genomic_DNA"/>
</dbReference>
<evidence type="ECO:0000313" key="1">
    <source>
        <dbReference type="EMBL" id="QHP83676.1"/>
    </source>
</evidence>
<sequence>MTSKVFGSSLATLLFSNKVYRQNKKRSKAFRESDRKWGPLYRFFLDSQEIDP</sequence>
<dbReference type="Proteomes" id="UP000512184">
    <property type="component" value="Chromosome"/>
</dbReference>
<gene>
    <name evidence="1" type="primary">hypothetical protein</name>
    <name evidence="1" type="ORF">Chls_801</name>
</gene>
<organism evidence="1 2">
    <name type="scientific">Chlamydia suis</name>
    <dbReference type="NCBI Taxonomy" id="83559"/>
    <lineage>
        <taxon>Bacteria</taxon>
        <taxon>Pseudomonadati</taxon>
        <taxon>Chlamydiota</taxon>
        <taxon>Chlamydiia</taxon>
        <taxon>Chlamydiales</taxon>
        <taxon>Chlamydiaceae</taxon>
        <taxon>Chlamydia/Chlamydophila group</taxon>
        <taxon>Chlamydia</taxon>
    </lineage>
</organism>
<proteinExistence type="predicted"/>
<evidence type="ECO:0000313" key="2">
    <source>
        <dbReference type="Proteomes" id="UP000512184"/>
    </source>
</evidence>
<accession>A0ABX6IRN3</accession>